<protein>
    <recommendedName>
        <fullName evidence="2">Fibronectin type-III domain-containing protein</fullName>
    </recommendedName>
</protein>
<dbReference type="SMART" id="SM00060">
    <property type="entry name" value="FN3"/>
    <property type="match status" value="4"/>
</dbReference>
<keyword evidence="1" id="KW-0732">Signal</keyword>
<dbReference type="EMBL" id="JBBPFD010000013">
    <property type="protein sequence ID" value="KAK7901582.1"/>
    <property type="molecule type" value="Genomic_DNA"/>
</dbReference>
<evidence type="ECO:0000313" key="4">
    <source>
        <dbReference type="Proteomes" id="UP001460270"/>
    </source>
</evidence>
<dbReference type="InterPro" id="IPR003961">
    <property type="entry name" value="FN3_dom"/>
</dbReference>
<name>A0AAW0NUK0_9GOBI</name>
<dbReference type="Pfam" id="PF00041">
    <property type="entry name" value="fn3"/>
    <property type="match status" value="1"/>
</dbReference>
<feature type="chain" id="PRO_5043631672" description="Fibronectin type-III domain-containing protein" evidence="1">
    <location>
        <begin position="25"/>
        <end position="604"/>
    </location>
</feature>
<dbReference type="InterPro" id="IPR013783">
    <property type="entry name" value="Ig-like_fold"/>
</dbReference>
<feature type="domain" description="Fibronectin type-III" evidence="2">
    <location>
        <begin position="110"/>
        <end position="201"/>
    </location>
</feature>
<dbReference type="PANTHER" id="PTHR47135">
    <property type="entry name" value="FIBRONECTIN TYPE III DOMAIN-CONTAINING PROTEIN 7"/>
    <property type="match status" value="1"/>
</dbReference>
<evidence type="ECO:0000259" key="2">
    <source>
        <dbReference type="PROSITE" id="PS50853"/>
    </source>
</evidence>
<proteinExistence type="predicted"/>
<dbReference type="PANTHER" id="PTHR47135:SF1">
    <property type="entry name" value="FIBRONECTIN TYPE III DOMAIN-CONTAINING PROTEIN 7"/>
    <property type="match status" value="1"/>
</dbReference>
<sequence>MGLLGAISFSLTLVSLIQIPFSKADCPITSAVSAGPSAILVKWEPYEKASNYILDLRVTNNTDVAPVLAVVDALQKTVQGLRPGTNYTVTLKVLKFFDVVCSSKIQSCTVPDTPQITSGVALSSTAISLKWTDVPSAQRFYLVIYSQRTGAKLNLTYSTHEAVVRDLQPSTNYDCFVYSANNAGVGYASKVRTVTTLVQPPDGIKAVQSGRNEADLTWLPVQDVLMYRVSVQGTRNLAAAPLVYNVTGTSKHLTNIMPCSEYLINISSYNMFLVPSEPSVYSYTTNSDSNPVSSVTVDYSCSTDSVTVQWMPVQGADSYKAKAVTDDGTPLSCTGSLTSCKISGLSCGKSYEVHVTPISANCENQVNSTYATFQSVPCPPQNLSLLRSCDSEVILFSWGLSSNAQVYKAKSIDSKGVVQECYTEDNSCYFTQTHCGRHYYFSVYSMSGSCNSATSNTVDISTAPCIPQNVKTLADCNSNALVSKWDLAEGALNYTVEAFGNRENGNYTCSSFSNSCSFEDMKCGESLTIYITSHDEYCSSPRTLAPVAETAKTVSKTVAKTVDNTVAKTVAKTLAKTVDNTVAKTVTKTVAMTVAKTLAKTVAK</sequence>
<dbReference type="AlphaFoldDB" id="A0AAW0NUK0"/>
<keyword evidence="4" id="KW-1185">Reference proteome</keyword>
<dbReference type="Proteomes" id="UP001460270">
    <property type="component" value="Unassembled WGS sequence"/>
</dbReference>
<dbReference type="InterPro" id="IPR036116">
    <property type="entry name" value="FN3_sf"/>
</dbReference>
<organism evidence="3 4">
    <name type="scientific">Mugilogobius chulae</name>
    <name type="common">yellowstripe goby</name>
    <dbReference type="NCBI Taxonomy" id="88201"/>
    <lineage>
        <taxon>Eukaryota</taxon>
        <taxon>Metazoa</taxon>
        <taxon>Chordata</taxon>
        <taxon>Craniata</taxon>
        <taxon>Vertebrata</taxon>
        <taxon>Euteleostomi</taxon>
        <taxon>Actinopterygii</taxon>
        <taxon>Neopterygii</taxon>
        <taxon>Teleostei</taxon>
        <taxon>Neoteleostei</taxon>
        <taxon>Acanthomorphata</taxon>
        <taxon>Gobiaria</taxon>
        <taxon>Gobiiformes</taxon>
        <taxon>Gobioidei</taxon>
        <taxon>Gobiidae</taxon>
        <taxon>Gobionellinae</taxon>
        <taxon>Mugilogobius</taxon>
    </lineage>
</organism>
<dbReference type="Gene3D" id="2.60.40.10">
    <property type="entry name" value="Immunoglobulins"/>
    <property type="match status" value="4"/>
</dbReference>
<gene>
    <name evidence="3" type="ORF">WMY93_018351</name>
</gene>
<accession>A0AAW0NUK0</accession>
<evidence type="ECO:0000313" key="3">
    <source>
        <dbReference type="EMBL" id="KAK7901582.1"/>
    </source>
</evidence>
<dbReference type="CDD" id="cd00063">
    <property type="entry name" value="FN3"/>
    <property type="match status" value="2"/>
</dbReference>
<feature type="signal peptide" evidence="1">
    <location>
        <begin position="1"/>
        <end position="24"/>
    </location>
</feature>
<dbReference type="PROSITE" id="PS50853">
    <property type="entry name" value="FN3"/>
    <property type="match status" value="2"/>
</dbReference>
<reference evidence="4" key="1">
    <citation type="submission" date="2024-04" db="EMBL/GenBank/DDBJ databases">
        <title>Salinicola lusitanus LLJ914,a marine bacterium isolated from the Okinawa Trough.</title>
        <authorList>
            <person name="Li J."/>
        </authorList>
    </citation>
    <scope>NUCLEOTIDE SEQUENCE [LARGE SCALE GENOMIC DNA]</scope>
</reference>
<comment type="caution">
    <text evidence="3">The sequence shown here is derived from an EMBL/GenBank/DDBJ whole genome shotgun (WGS) entry which is preliminary data.</text>
</comment>
<feature type="domain" description="Fibronectin type-III" evidence="2">
    <location>
        <begin position="291"/>
        <end position="381"/>
    </location>
</feature>
<dbReference type="SUPFAM" id="SSF49265">
    <property type="entry name" value="Fibronectin type III"/>
    <property type="match status" value="3"/>
</dbReference>
<evidence type="ECO:0000256" key="1">
    <source>
        <dbReference type="SAM" id="SignalP"/>
    </source>
</evidence>